<reference evidence="2 3" key="1">
    <citation type="submission" date="2018-10" db="EMBL/GenBank/DDBJ databases">
        <title>Co-occurring genomic capacity for anaerobic methane metabolism and dissimilatory sulfite reduction discovered in the Korarchaeota.</title>
        <authorList>
            <person name="Mckay L.J."/>
            <person name="Dlakic M."/>
            <person name="Fields M.W."/>
            <person name="Delmont T.O."/>
            <person name="Eren A.M."/>
            <person name="Jay Z.J."/>
            <person name="Klingelsmith K.B."/>
            <person name="Rusch D.B."/>
            <person name="Inskeep W.P."/>
        </authorList>
    </citation>
    <scope>NUCLEOTIDE SEQUENCE [LARGE SCALE GENOMIC DNA]</scope>
    <source>
        <strain evidence="2 3">MDKW</strain>
    </source>
</reference>
<dbReference type="EMBL" id="RCOS01000054">
    <property type="protein sequence ID" value="RSN76711.1"/>
    <property type="molecule type" value="Genomic_DNA"/>
</dbReference>
<dbReference type="Gene3D" id="1.25.40.20">
    <property type="entry name" value="Ankyrin repeat-containing domain"/>
    <property type="match status" value="1"/>
</dbReference>
<feature type="repeat" description="ANK" evidence="1">
    <location>
        <begin position="37"/>
        <end position="69"/>
    </location>
</feature>
<dbReference type="InterPro" id="IPR002110">
    <property type="entry name" value="Ankyrin_rpt"/>
</dbReference>
<gene>
    <name evidence="2" type="ORF">D6D85_03630</name>
</gene>
<dbReference type="SMART" id="SM00248">
    <property type="entry name" value="ANK"/>
    <property type="match status" value="3"/>
</dbReference>
<dbReference type="PROSITE" id="PS50088">
    <property type="entry name" value="ANK_REPEAT"/>
    <property type="match status" value="2"/>
</dbReference>
<keyword evidence="1" id="KW-0040">ANK repeat</keyword>
<feature type="repeat" description="ANK" evidence="1">
    <location>
        <begin position="8"/>
        <end position="35"/>
    </location>
</feature>
<keyword evidence="3" id="KW-1185">Reference proteome</keyword>
<dbReference type="Proteomes" id="UP000277582">
    <property type="component" value="Unassembled WGS sequence"/>
</dbReference>
<dbReference type="AlphaFoldDB" id="A0A3R9X6X6"/>
<name>A0A3R9X6X6_9CREN</name>
<dbReference type="PANTHER" id="PTHR22677">
    <property type="entry name" value="ANKYRIN REPEAT DOMAIN-CONTAINING PROTEIN 60"/>
    <property type="match status" value="1"/>
</dbReference>
<dbReference type="InterPro" id="IPR036770">
    <property type="entry name" value="Ankyrin_rpt-contain_sf"/>
</dbReference>
<evidence type="ECO:0000313" key="3">
    <source>
        <dbReference type="Proteomes" id="UP000277582"/>
    </source>
</evidence>
<comment type="caution">
    <text evidence="2">The sequence shown here is derived from an EMBL/GenBank/DDBJ whole genome shotgun (WGS) entry which is preliminary data.</text>
</comment>
<evidence type="ECO:0000313" key="2">
    <source>
        <dbReference type="EMBL" id="RSN76711.1"/>
    </source>
</evidence>
<dbReference type="SUPFAM" id="SSF48403">
    <property type="entry name" value="Ankyrin repeat"/>
    <property type="match status" value="1"/>
</dbReference>
<dbReference type="RefSeq" id="WP_237558736.1">
    <property type="nucleotide sequence ID" value="NZ_RCOS01000054.1"/>
</dbReference>
<accession>A0A3R9X6X6</accession>
<dbReference type="PANTHER" id="PTHR22677:SF4">
    <property type="entry name" value="USHER SYNDROME TYPE-1G PROTEIN-LIKE PROTEIN"/>
    <property type="match status" value="1"/>
</dbReference>
<dbReference type="Pfam" id="PF12796">
    <property type="entry name" value="Ank_2"/>
    <property type="match status" value="1"/>
</dbReference>
<organism evidence="2 3">
    <name type="scientific">Candidatus Methanodesulfokora washburnensis</name>
    <dbReference type="NCBI Taxonomy" id="2478471"/>
    <lineage>
        <taxon>Archaea</taxon>
        <taxon>Thermoproteota</taxon>
        <taxon>Candidatus Korarchaeia</taxon>
        <taxon>Candidatus Korarchaeia incertae sedis</taxon>
        <taxon>Candidatus Methanodesulfokora</taxon>
    </lineage>
</organism>
<sequence>MGPLDLDLYYAVFGGDLKEVRKLLDKGADVNAKDDVIGSTPLHWAVIKGNLDIVKLLVERGADLNARDRYGKTPLDIAKEEKHWDIADFLENYRESTVVEIADIRYSPLSEGLWGRIFVLMRGSGNVNINLEGDVEWINPGEISINGEDTVEIPVKPKVHGEVPVKITVKGGEKPTSKIVWLNVKHPNISGRIKARPTDSVLWVEEEIERIKEFLMEIEES</sequence>
<evidence type="ECO:0000256" key="1">
    <source>
        <dbReference type="PROSITE-ProRule" id="PRU00023"/>
    </source>
</evidence>
<dbReference type="InterPro" id="IPR039323">
    <property type="entry name" value="ANKRD_45/46/60"/>
</dbReference>
<proteinExistence type="predicted"/>
<dbReference type="PROSITE" id="PS50297">
    <property type="entry name" value="ANK_REP_REGION"/>
    <property type="match status" value="2"/>
</dbReference>
<protein>
    <submittedName>
        <fullName evidence="2">Ankyrin repeat domain-containing protein</fullName>
    </submittedName>
</protein>